<reference evidence="1" key="1">
    <citation type="submission" date="2019-08" db="EMBL/GenBank/DDBJ databases">
        <authorList>
            <person name="Kucharzyk K."/>
            <person name="Murdoch R.W."/>
            <person name="Higgins S."/>
            <person name="Loffler F."/>
        </authorList>
    </citation>
    <scope>NUCLEOTIDE SEQUENCE</scope>
</reference>
<evidence type="ECO:0000313" key="1">
    <source>
        <dbReference type="EMBL" id="MPM58632.1"/>
    </source>
</evidence>
<accession>A0A645AZK9</accession>
<dbReference type="EMBL" id="VSSQ01016872">
    <property type="protein sequence ID" value="MPM58632.1"/>
    <property type="molecule type" value="Genomic_DNA"/>
</dbReference>
<gene>
    <name evidence="1" type="ORF">SDC9_105464</name>
</gene>
<comment type="caution">
    <text evidence="1">The sequence shown here is derived from an EMBL/GenBank/DDBJ whole genome shotgun (WGS) entry which is preliminary data.</text>
</comment>
<proteinExistence type="predicted"/>
<sequence>MALVGDDHVEGVDGDIELAGVSVVLEAAVGVFAQQVDRHALDGGDVDEGVGFPGVSQVLFGQHLGVEAASVFQFLAPESLAVDLIIPVQFEPLRRLKG</sequence>
<protein>
    <submittedName>
        <fullName evidence="1">Uncharacterized protein</fullName>
    </submittedName>
</protein>
<dbReference type="AlphaFoldDB" id="A0A645AZK9"/>
<name>A0A645AZK9_9ZZZZ</name>
<organism evidence="1">
    <name type="scientific">bioreactor metagenome</name>
    <dbReference type="NCBI Taxonomy" id="1076179"/>
    <lineage>
        <taxon>unclassified sequences</taxon>
        <taxon>metagenomes</taxon>
        <taxon>ecological metagenomes</taxon>
    </lineage>
</organism>